<evidence type="ECO:0000313" key="2">
    <source>
        <dbReference type="Proteomes" id="UP001163603"/>
    </source>
</evidence>
<sequence length="668" mass="74478">MNSYDEQRLRDEVIYLHSLWHQGPPRIPNPPPNQSNDTRNSSRNPHKPTTTSPLKKQKKMRSSKKLNIVENKSDSESDSDPDRDWGPKWPVNSPPTAGWGEVKLKAESKAGPLSAGEKAKQLAMQVEQKGLQACQEFFSNRDESDEEEDRIYDEEFGEMDYLTEDDEGLESKEFNFLLELFVKDDKLRSYYEKNHDRGQFCCLVCRGIGEKLNKRYKDCLGLVQHTISISKTKRKRAHRALGQVVCKVLGWDFDSLPVIVFKAEPLGTSLVNSGVTQDEAAKANAEDNKEDMTVAQENEGSRSGNDGEIVEKVVLDGNRNDGELMIGELQSSVKVDDAKKAFKNFDGKFLNVADKDVAVNCWVGDVGKCVENLDSKFLNMEADKGVAVDCQESGPSLATSMEWPCLNPVDESSIVASGWPTLKPHTPSLVRLPSAEEQAKIDAVQLQQKVSEACREFFEKSAGSDGDQSDDEDGPEDSEEFKFFLKVFIENSELRSYYEQNYEGGKFCCLVCGGIGKKVWKNFKSCLGLLQHSNAILKTKKKRAHRAFGQAICRVLGWDIDRFPTIVLKGEPLSHSLAKLGMSLVTDLAEVEANADDYKDGLSNPNNKRICEVAQKEDSTVTISENYLIEDDTSKHATNVCNGILAMERSQEGATDVLVPQDKDGIAN</sequence>
<dbReference type="Proteomes" id="UP001163603">
    <property type="component" value="Chromosome 3"/>
</dbReference>
<accession>A0ACC0Z590</accession>
<comment type="caution">
    <text evidence="1">The sequence shown here is derived from an EMBL/GenBank/DDBJ whole genome shotgun (WGS) entry which is preliminary data.</text>
</comment>
<keyword evidence="2" id="KW-1185">Reference proteome</keyword>
<evidence type="ECO:0000313" key="1">
    <source>
        <dbReference type="EMBL" id="KAJ0046094.1"/>
    </source>
</evidence>
<proteinExistence type="predicted"/>
<reference evidence="2" key="1">
    <citation type="journal article" date="2023" name="G3 (Bethesda)">
        <title>Genome assembly and association tests identify interacting loci associated with vigor, precocity, and sex in interspecific pistachio rootstocks.</title>
        <authorList>
            <person name="Palmer W."/>
            <person name="Jacygrad E."/>
            <person name="Sagayaradj S."/>
            <person name="Cavanaugh K."/>
            <person name="Han R."/>
            <person name="Bertier L."/>
            <person name="Beede B."/>
            <person name="Kafkas S."/>
            <person name="Golino D."/>
            <person name="Preece J."/>
            <person name="Michelmore R."/>
        </authorList>
    </citation>
    <scope>NUCLEOTIDE SEQUENCE [LARGE SCALE GENOMIC DNA]</scope>
</reference>
<dbReference type="EMBL" id="CM047738">
    <property type="protein sequence ID" value="KAJ0046094.1"/>
    <property type="molecule type" value="Genomic_DNA"/>
</dbReference>
<name>A0ACC0Z590_9ROSI</name>
<organism evidence="1 2">
    <name type="scientific">Pistacia integerrima</name>
    <dbReference type="NCBI Taxonomy" id="434235"/>
    <lineage>
        <taxon>Eukaryota</taxon>
        <taxon>Viridiplantae</taxon>
        <taxon>Streptophyta</taxon>
        <taxon>Embryophyta</taxon>
        <taxon>Tracheophyta</taxon>
        <taxon>Spermatophyta</taxon>
        <taxon>Magnoliopsida</taxon>
        <taxon>eudicotyledons</taxon>
        <taxon>Gunneridae</taxon>
        <taxon>Pentapetalae</taxon>
        <taxon>rosids</taxon>
        <taxon>malvids</taxon>
        <taxon>Sapindales</taxon>
        <taxon>Anacardiaceae</taxon>
        <taxon>Pistacia</taxon>
    </lineage>
</organism>
<protein>
    <submittedName>
        <fullName evidence="1">Uncharacterized protein</fullName>
    </submittedName>
</protein>
<gene>
    <name evidence="1" type="ORF">Pint_04747</name>
</gene>